<organism evidence="8 9">
    <name type="scientific">Macrostomum lignano</name>
    <dbReference type="NCBI Taxonomy" id="282301"/>
    <lineage>
        <taxon>Eukaryota</taxon>
        <taxon>Metazoa</taxon>
        <taxon>Spiralia</taxon>
        <taxon>Lophotrochozoa</taxon>
        <taxon>Platyhelminthes</taxon>
        <taxon>Rhabditophora</taxon>
        <taxon>Macrostomorpha</taxon>
        <taxon>Macrostomida</taxon>
        <taxon>Macrostomidae</taxon>
        <taxon>Macrostomum</taxon>
    </lineage>
</organism>
<feature type="region of interest" description="Disordered" evidence="6">
    <location>
        <begin position="928"/>
        <end position="957"/>
    </location>
</feature>
<evidence type="ECO:0000313" key="9">
    <source>
        <dbReference type="Proteomes" id="UP000215902"/>
    </source>
</evidence>
<dbReference type="InterPro" id="IPR017455">
    <property type="entry name" value="Znf_FYVE-rel"/>
</dbReference>
<protein>
    <recommendedName>
        <fullName evidence="7">FYVE-type domain-containing protein</fullName>
    </recommendedName>
</protein>
<dbReference type="Pfam" id="PF01363">
    <property type="entry name" value="FYVE"/>
    <property type="match status" value="1"/>
</dbReference>
<dbReference type="InterPro" id="IPR028730">
    <property type="entry name" value="ZFYVE26"/>
</dbReference>
<feature type="compositionally biased region" description="Low complexity" evidence="6">
    <location>
        <begin position="1063"/>
        <end position="1076"/>
    </location>
</feature>
<dbReference type="GO" id="GO:0005765">
    <property type="term" value="C:lysosomal membrane"/>
    <property type="evidence" value="ECO:0007669"/>
    <property type="project" value="TreeGrafter"/>
</dbReference>
<dbReference type="EMBL" id="NIVC01001181">
    <property type="protein sequence ID" value="PAA71197.1"/>
    <property type="molecule type" value="Genomic_DNA"/>
</dbReference>
<evidence type="ECO:0000256" key="3">
    <source>
        <dbReference type="ARBA" id="ARBA00022771"/>
    </source>
</evidence>
<keyword evidence="1" id="KW-0597">Phosphoprotein</keyword>
<dbReference type="PANTHER" id="PTHR46591:SF1">
    <property type="entry name" value="ZINC FINGER FYVE DOMAIN-CONTAINING PROTEIN 26"/>
    <property type="match status" value="1"/>
</dbReference>
<dbReference type="Proteomes" id="UP000215902">
    <property type="component" value="Unassembled WGS sequence"/>
</dbReference>
<feature type="region of interest" description="Disordered" evidence="6">
    <location>
        <begin position="1675"/>
        <end position="1699"/>
    </location>
</feature>
<accession>A0A267FDF7</accession>
<dbReference type="GO" id="GO:0008270">
    <property type="term" value="F:zinc ion binding"/>
    <property type="evidence" value="ECO:0007669"/>
    <property type="project" value="UniProtKB-KW"/>
</dbReference>
<feature type="domain" description="FYVE-type" evidence="7">
    <location>
        <begin position="2223"/>
        <end position="2275"/>
    </location>
</feature>
<dbReference type="PROSITE" id="PS50178">
    <property type="entry name" value="ZF_FYVE"/>
    <property type="match status" value="1"/>
</dbReference>
<proteinExistence type="predicted"/>
<dbReference type="CDD" id="cd15724">
    <property type="entry name" value="FYVE_ZFY26"/>
    <property type="match status" value="1"/>
</dbReference>
<feature type="region of interest" description="Disordered" evidence="6">
    <location>
        <begin position="649"/>
        <end position="701"/>
    </location>
</feature>
<dbReference type="GO" id="GO:0000724">
    <property type="term" value="P:double-strand break repair via homologous recombination"/>
    <property type="evidence" value="ECO:0007669"/>
    <property type="project" value="InterPro"/>
</dbReference>
<dbReference type="InterPro" id="IPR000306">
    <property type="entry name" value="Znf_FYVE"/>
</dbReference>
<sequence length="2959" mass="320728">MEACDAELLHQLGKLLAFLGGEVRLSVGDSSGLLSAKRAHLNLIRPPDSKQQQSPSSPPLIDWAQVHFPESSLTAVSSWDSPSHPIVWLAGLVRRLAVGCAKDPCLAEECLDPLCDAVSTKIRQMGSVDAAGSLAQLIVWLATLEIDDDDDAIERQRLTVAAGEAARRRLLEIRSELSRSSRLELYLALCWTRHNCLPTAAVNVTDCCLPQSAIDLDAVWPAAARLTAQQRRLLACSGLKDRRDRLAELAELSWADGCRLDRLAGETAFALLKDGAPDSILSRLFNFGEGEGEGDHYFAEAAQRAIDSQWRRLGAFASVQRAVDWALRRRDCGDSADGLDGESTSRRKRLRDDRLVRARDYCSALQRLFRDCGISLSRDQESRLVGGAGLSSLLSQLASVAAPALLPDCRLAVDSLTRAVTAAAAAAAASTSDEVPAAEIVDREVSLLRCAQAVACIVRALNVDVAASAASATAVSEADYDAESNPIDAMAALVSLAGQLASGVSDLLLRSELLRRLIQLLFLRRRQLRAFNRLARESSVDSGVGGAGSVAGVGGAGVDHGNELVASDNFVRLHLVEMRHLVAALRQQLAAVKTGHLSEFSPDDLAELRSLVTGLESRLADLQWRQELIASLPEQPAFAAVELPAAAFAGEDSRHRRPRKVSASASSKSAPVGSATQSGSEDSQQLGTAAQTPPHNLHQHQKFRRRLVHYLDCPGPSLLGLCLIRGNLQGASQTVKIYNLQHSRLCAELHWQELFRSRLLQLRTLSVGAAAAAALSTSASGVISGSAQSTSSSVLSSGGFGLASLSAIRATAGPLVRLGPTKLAEELLSQMPDRFVGSLVAIATAPARPHHHHMGHHYHAAMEGIIKRIFGGHDGSGLPSDFAHLLDLACVGAVSLPAVRDLLLMAKDRMPKSPDVLTLRSASLPEGASSAAASDPAASAEPTGVATASSSTAAPSSAGPLPPAALLADLDQLVEFFWQRANPSHPGHKLWWRCLVSPDSAAARSGLPFYLQLAGQFLLPPSKPLNLEEALLEIGACGARFRVAMATTTAAAKTTDTSFGSVSSGSAASPTVSFRGGSDGGGLGGRRSASVAAFSPTHWSLSNEPTGAANPGQLFQALCRSAAKNSTPASNVFQFSGFSKCNLQFYNFLEALWEHVSALADFLAKIYSSRLDQKYLLSSNAAAHPFEILAESPSSALGKLIFELHVSPTKLEDLAARLGLNLSHIIIKNSMPKISIEPRARPEPDSTLFSLTEQKATEILCRVVNDCESWTGQPRDPHQAVVSLAKELNRLFKLLASSGGSASSKPHWLNRHQLAEVAASKAFLEWRSSLGELKFVDLTFLKSANDKFAFFLNLRNLIAVHFAVEISHLWTDPVLAACPLLACKSHSREFTYWIGSIGPISLTDIDDFVLGIGKTRHTDLKFLSGFHPELCEFVLAEQPDPLAVFGLVQFQRVSPPFKTYSAHSIKEDLSKSCHQFFTAFVSSSSEAVSAAFNDSGTSVVLPHWLAYYAPMLQQQRSAAAGGVNDGNSANADNRLWDPASVLASLKRLCSGPQLAQTWAHLGGSSDSSISSSAGQQQQIRCRLAEPETSEFGVCIDYPSANAVGKLVTPADSGSTVDDSKRPYSITMATLDYLRDSSPLLATLVSLACPDQVTDNLSLTLHLDHYASVAAASNSSGSDFQHISTMSRSPNSSSNNSSTATTICQTDVGSLGGIDIRSYLYQRLAHSFPQLGQHVLRYFGPLAQSPLAGPVESLLKLCSRSPTEAWTGHMYKRMLHHPGSEPHLAMVARTVERMSETDDCQQALLVLRSCQRQTRDSLPTGRFTDYLASRYLSSEASLRDSASSMACLNSVACPKLAARLALACLTRFSASQGVGLLSRCLSRLTALATTTEDDDALVQRLTQRLKTLRVLGDIVQAAGELADGDVEQRRQKPPWRSWPELEADDTGKVLDFLLLRARRFRLALRWAACYRPDASTRERILSAKLQAILTSRGLEGHSEFYAELCSIVDREGHQFALQLCRSIIDNPTMDQPKPLAVLLCSYFTLERLSDQLFSDEVDEILASLLGARILLLLGCPSGYGHLLGRPELIIEQLMMNSEPGKAKRAAEVWMSEQELLGRSSAGAKAALDSLALVYAKKALEVAALSPRSAGGSGNPLLERQRSASECSMQVTQTMGNLAGANSSQLDFSATIATGQQQRQPSLSAIGSSFRPPIQAVPRAAWTPDSAASRCMCCDRERFSMFQRRHHCRWCGRVVCGACSESTLDWGGGVTRICDACDPVARGQLQLQQQQQRASADFAASGSGGYMEHFGTAAQKDRSQWTLSPDNEDLNDSLREDFYYEQSPSASLAIALLEMHTEPAEHLLQLCDQLSAYLSPVDRSGTPNPEVDYPLLLDTIRSLLFHAKVACTTANNQGGVELCELYLSQVELMSLLVRHNYHDLPKLSTLNNQRTLQLLRDRLVRHERLDLALQVSTKCNLDPTGVWFAMGVRDLSLYGVEKARERFDRCLKVAVDKNSVQKSSSTQLLDEVIKKLEEMHANGTVGMLPKIIEITKSADQLLKEPELQLRRFCQFDLESECQYYLHRYGTYLSRLNFLMRHKRLESALAFCVEHSVSIEPIVEGLVNPAIQSGNAEVLVLLLERALDQQPDFWQPCLPRICGCLDRAGLFQPLYQLQCRTGDHVRAAMTCVHEFHLRGATSYAQLAAASRKEPLERAIGHLRQAMKSLTQQDPAAGGPEAARILRLPEKELRSLIRCLQLHLDVVAYLGKAAIADRKPISSLRLASPLPTLLSRNRAEALVDLGLLVLLSSPVIADGLSLLTRLHSDVPLPADRIADLSVRYLAKDCRADALCELLACWASEPRLSLGLSRDQVDSLAVTAMRKLTPELQQTNPSISEDLLKLISSVAKRVEALIVTGKLKKAYLLAVSCNNLELVTQVRDEAARRGQAPLRDMADKWIASRPPG</sequence>
<dbReference type="Pfam" id="PF25569">
    <property type="entry name" value="TPR_ZFYVE26"/>
    <property type="match status" value="1"/>
</dbReference>
<dbReference type="OrthoDB" id="1936617at2759"/>
<dbReference type="GO" id="GO:0032465">
    <property type="term" value="P:regulation of cytokinesis"/>
    <property type="evidence" value="ECO:0007669"/>
    <property type="project" value="TreeGrafter"/>
</dbReference>
<name>A0A267FDF7_9PLAT</name>
<dbReference type="GO" id="GO:0032266">
    <property type="term" value="F:phosphatidylinositol-3-phosphate binding"/>
    <property type="evidence" value="ECO:0007669"/>
    <property type="project" value="InterPro"/>
</dbReference>
<keyword evidence="3 5" id="KW-0863">Zinc-finger</keyword>
<dbReference type="InterPro" id="IPR013083">
    <property type="entry name" value="Znf_RING/FYVE/PHD"/>
</dbReference>
<dbReference type="InterPro" id="IPR006869">
    <property type="entry name" value="DUF547"/>
</dbReference>
<dbReference type="SMART" id="SM00064">
    <property type="entry name" value="FYVE"/>
    <property type="match status" value="1"/>
</dbReference>
<feature type="compositionally biased region" description="Polar residues" evidence="6">
    <location>
        <begin position="676"/>
        <end position="694"/>
    </location>
</feature>
<evidence type="ECO:0000313" key="8">
    <source>
        <dbReference type="EMBL" id="PAA71197.1"/>
    </source>
</evidence>
<dbReference type="InterPro" id="IPR057946">
    <property type="entry name" value="TPR_ZFYVE26"/>
</dbReference>
<dbReference type="PANTHER" id="PTHR46591">
    <property type="entry name" value="ZINC FINGER FYVE DOMAIN-CONTAINING PROTEIN 26"/>
    <property type="match status" value="1"/>
</dbReference>
<dbReference type="GO" id="GO:0005813">
    <property type="term" value="C:centrosome"/>
    <property type="evidence" value="ECO:0007669"/>
    <property type="project" value="TreeGrafter"/>
</dbReference>
<evidence type="ECO:0000256" key="4">
    <source>
        <dbReference type="ARBA" id="ARBA00022833"/>
    </source>
</evidence>
<dbReference type="GO" id="GO:0030496">
    <property type="term" value="C:midbody"/>
    <property type="evidence" value="ECO:0007669"/>
    <property type="project" value="TreeGrafter"/>
</dbReference>
<reference evidence="8 9" key="1">
    <citation type="submission" date="2017-06" db="EMBL/GenBank/DDBJ databases">
        <title>A platform for efficient transgenesis in Macrostomum lignano, a flatworm model organism for stem cell research.</title>
        <authorList>
            <person name="Berezikov E."/>
        </authorList>
    </citation>
    <scope>NUCLEOTIDE SEQUENCE [LARGE SCALE GENOMIC DNA]</scope>
    <source>
        <strain evidence="8">DV1</strain>
        <tissue evidence="8">Whole organism</tissue>
    </source>
</reference>
<feature type="region of interest" description="Disordered" evidence="6">
    <location>
        <begin position="1063"/>
        <end position="1088"/>
    </location>
</feature>
<gene>
    <name evidence="8" type="ORF">BOX15_Mlig014784g1</name>
</gene>
<evidence type="ECO:0000259" key="7">
    <source>
        <dbReference type="PROSITE" id="PS50178"/>
    </source>
</evidence>
<keyword evidence="2" id="KW-0479">Metal-binding</keyword>
<dbReference type="InterPro" id="IPR011011">
    <property type="entry name" value="Znf_FYVE_PHD"/>
</dbReference>
<keyword evidence="4" id="KW-0862">Zinc</keyword>
<dbReference type="STRING" id="282301.A0A267FDF7"/>
<evidence type="ECO:0000256" key="1">
    <source>
        <dbReference type="ARBA" id="ARBA00022553"/>
    </source>
</evidence>
<feature type="compositionally biased region" description="Low complexity" evidence="6">
    <location>
        <begin position="661"/>
        <end position="675"/>
    </location>
</feature>
<evidence type="ECO:0000256" key="5">
    <source>
        <dbReference type="PROSITE-ProRule" id="PRU00091"/>
    </source>
</evidence>
<dbReference type="SUPFAM" id="SSF57903">
    <property type="entry name" value="FYVE/PHD zinc finger"/>
    <property type="match status" value="1"/>
</dbReference>
<evidence type="ECO:0000256" key="6">
    <source>
        <dbReference type="SAM" id="MobiDB-lite"/>
    </source>
</evidence>
<dbReference type="GO" id="GO:0000281">
    <property type="term" value="P:mitotic cytokinesis"/>
    <property type="evidence" value="ECO:0007669"/>
    <property type="project" value="InterPro"/>
</dbReference>
<dbReference type="Gene3D" id="3.30.40.10">
    <property type="entry name" value="Zinc/RING finger domain, C3HC4 (zinc finger)"/>
    <property type="match status" value="1"/>
</dbReference>
<comment type="caution">
    <text evidence="8">The sequence shown here is derived from an EMBL/GenBank/DDBJ whole genome shotgun (WGS) entry which is preliminary data.</text>
</comment>
<evidence type="ECO:0000256" key="2">
    <source>
        <dbReference type="ARBA" id="ARBA00022723"/>
    </source>
</evidence>
<keyword evidence="9" id="KW-1185">Reference proteome</keyword>
<dbReference type="Pfam" id="PF04784">
    <property type="entry name" value="DUF547"/>
    <property type="match status" value="1"/>
</dbReference>